<organism evidence="2 3">
    <name type="scientific">Pelomonas dachongensis</name>
    <dbReference type="NCBI Taxonomy" id="3299029"/>
    <lineage>
        <taxon>Bacteria</taxon>
        <taxon>Pseudomonadati</taxon>
        <taxon>Pseudomonadota</taxon>
        <taxon>Betaproteobacteria</taxon>
        <taxon>Burkholderiales</taxon>
        <taxon>Sphaerotilaceae</taxon>
        <taxon>Roseateles</taxon>
    </lineage>
</organism>
<keyword evidence="1" id="KW-0812">Transmembrane</keyword>
<evidence type="ECO:0000256" key="1">
    <source>
        <dbReference type="SAM" id="Phobius"/>
    </source>
</evidence>
<dbReference type="Proteomes" id="UP001606300">
    <property type="component" value="Unassembled WGS sequence"/>
</dbReference>
<name>A0ABW7ESR4_9BURK</name>
<accession>A0ABW7ESR4</accession>
<feature type="transmembrane region" description="Helical" evidence="1">
    <location>
        <begin position="6"/>
        <end position="26"/>
    </location>
</feature>
<sequence length="43" mass="5071">MDWLHALLALAAVVLPLAAVWGLMQWQQWRRARARMKRCSRIP</sequence>
<dbReference type="EMBL" id="JBIGHY010000010">
    <property type="protein sequence ID" value="MFG6416550.1"/>
    <property type="molecule type" value="Genomic_DNA"/>
</dbReference>
<reference evidence="2 3" key="1">
    <citation type="submission" date="2024-09" db="EMBL/GenBank/DDBJ databases">
        <title>Novel species of the genus Pelomonas and Roseateles isolated from streams.</title>
        <authorList>
            <person name="Lu H."/>
        </authorList>
    </citation>
    <scope>NUCLEOTIDE SEQUENCE [LARGE SCALE GENOMIC DNA]</scope>
    <source>
        <strain evidence="2 3">DC23W</strain>
    </source>
</reference>
<gene>
    <name evidence="2" type="ORF">ACG02S_21880</name>
</gene>
<evidence type="ECO:0000313" key="3">
    <source>
        <dbReference type="Proteomes" id="UP001606300"/>
    </source>
</evidence>
<comment type="caution">
    <text evidence="2">The sequence shown here is derived from an EMBL/GenBank/DDBJ whole genome shotgun (WGS) entry which is preliminary data.</text>
</comment>
<keyword evidence="3" id="KW-1185">Reference proteome</keyword>
<protein>
    <submittedName>
        <fullName evidence="2">Uncharacterized protein</fullName>
    </submittedName>
</protein>
<proteinExistence type="predicted"/>
<keyword evidence="1" id="KW-0472">Membrane</keyword>
<keyword evidence="1" id="KW-1133">Transmembrane helix</keyword>
<evidence type="ECO:0000313" key="2">
    <source>
        <dbReference type="EMBL" id="MFG6416550.1"/>
    </source>
</evidence>